<keyword evidence="7" id="KW-0788">Thiol protease</keyword>
<keyword evidence="9" id="KW-1133">Transmembrane helix</keyword>
<evidence type="ECO:0000256" key="9">
    <source>
        <dbReference type="SAM" id="Phobius"/>
    </source>
</evidence>
<keyword evidence="5" id="KW-0833">Ubl conjugation pathway</keyword>
<evidence type="ECO:0000313" key="11">
    <source>
        <dbReference type="EMBL" id="ORY41120.1"/>
    </source>
</evidence>
<dbReference type="PROSITE" id="PS00972">
    <property type="entry name" value="USP_1"/>
    <property type="match status" value="1"/>
</dbReference>
<evidence type="ECO:0000256" key="4">
    <source>
        <dbReference type="ARBA" id="ARBA00022670"/>
    </source>
</evidence>
<accession>A0A1Y2C264</accession>
<dbReference type="InterPro" id="IPR038765">
    <property type="entry name" value="Papain-like_cys_pep_sf"/>
</dbReference>
<comment type="catalytic activity">
    <reaction evidence="1">
        <text>Thiol-dependent hydrolysis of ester, thioester, amide, peptide and isopeptide bonds formed by the C-terminal Gly of ubiquitin (a 76-residue protein attached to proteins as an intracellular targeting signal).</text>
        <dbReference type="EC" id="3.4.19.12"/>
    </reaction>
</comment>
<dbReference type="STRING" id="1754190.A0A1Y2C264"/>
<dbReference type="GO" id="GO:0005829">
    <property type="term" value="C:cytosol"/>
    <property type="evidence" value="ECO:0007669"/>
    <property type="project" value="TreeGrafter"/>
</dbReference>
<keyword evidence="4" id="KW-0645">Protease</keyword>
<comment type="caution">
    <text evidence="11">The sequence shown here is derived from an EMBL/GenBank/DDBJ whole genome shotgun (WGS) entry which is preliminary data.</text>
</comment>
<dbReference type="GO" id="GO:0004843">
    <property type="term" value="F:cysteine-type deubiquitinase activity"/>
    <property type="evidence" value="ECO:0007669"/>
    <property type="project" value="UniProtKB-EC"/>
</dbReference>
<dbReference type="PANTHER" id="PTHR24006">
    <property type="entry name" value="UBIQUITIN CARBOXYL-TERMINAL HYDROLASE"/>
    <property type="match status" value="1"/>
</dbReference>
<evidence type="ECO:0000313" key="12">
    <source>
        <dbReference type="Proteomes" id="UP000193920"/>
    </source>
</evidence>
<dbReference type="EMBL" id="MCOG01000125">
    <property type="protein sequence ID" value="ORY41120.1"/>
    <property type="molecule type" value="Genomic_DNA"/>
</dbReference>
<gene>
    <name evidence="11" type="ORF">LY90DRAFT_672067</name>
</gene>
<feature type="compositionally biased region" description="Basic residues" evidence="8">
    <location>
        <begin position="370"/>
        <end position="380"/>
    </location>
</feature>
<evidence type="ECO:0000256" key="7">
    <source>
        <dbReference type="ARBA" id="ARBA00022807"/>
    </source>
</evidence>
<protein>
    <recommendedName>
        <fullName evidence="3">ubiquitinyl hydrolase 1</fullName>
        <ecNumber evidence="3">3.4.19.12</ecNumber>
    </recommendedName>
</protein>
<dbReference type="InterPro" id="IPR028889">
    <property type="entry name" value="USP"/>
</dbReference>
<dbReference type="GO" id="GO:0005634">
    <property type="term" value="C:nucleus"/>
    <property type="evidence" value="ECO:0007669"/>
    <property type="project" value="TreeGrafter"/>
</dbReference>
<dbReference type="GO" id="GO:0006508">
    <property type="term" value="P:proteolysis"/>
    <property type="evidence" value="ECO:0007669"/>
    <property type="project" value="UniProtKB-KW"/>
</dbReference>
<evidence type="ECO:0000256" key="1">
    <source>
        <dbReference type="ARBA" id="ARBA00000707"/>
    </source>
</evidence>
<dbReference type="OrthoDB" id="2020758at2759"/>
<keyword evidence="6" id="KW-0378">Hydrolase</keyword>
<feature type="transmembrane region" description="Helical" evidence="9">
    <location>
        <begin position="29"/>
        <end position="50"/>
    </location>
</feature>
<organism evidence="11 12">
    <name type="scientific">Neocallimastix californiae</name>
    <dbReference type="NCBI Taxonomy" id="1754190"/>
    <lineage>
        <taxon>Eukaryota</taxon>
        <taxon>Fungi</taxon>
        <taxon>Fungi incertae sedis</taxon>
        <taxon>Chytridiomycota</taxon>
        <taxon>Chytridiomycota incertae sedis</taxon>
        <taxon>Neocallimastigomycetes</taxon>
        <taxon>Neocallimastigales</taxon>
        <taxon>Neocallimastigaceae</taxon>
        <taxon>Neocallimastix</taxon>
    </lineage>
</organism>
<dbReference type="InterPro" id="IPR001394">
    <property type="entry name" value="Peptidase_C19_UCH"/>
</dbReference>
<feature type="domain" description="USP" evidence="10">
    <location>
        <begin position="82"/>
        <end position="648"/>
    </location>
</feature>
<dbReference type="Gene3D" id="3.90.70.10">
    <property type="entry name" value="Cysteine proteinases"/>
    <property type="match status" value="2"/>
</dbReference>
<dbReference type="AlphaFoldDB" id="A0A1Y2C264"/>
<proteinExistence type="inferred from homology"/>
<feature type="compositionally biased region" description="Basic and acidic residues" evidence="8">
    <location>
        <begin position="359"/>
        <end position="369"/>
    </location>
</feature>
<evidence type="ECO:0000256" key="3">
    <source>
        <dbReference type="ARBA" id="ARBA00012759"/>
    </source>
</evidence>
<dbReference type="PANTHER" id="PTHR24006:SF888">
    <property type="entry name" value="UBIQUITIN CARBOXYL-TERMINAL HYDROLASE 30"/>
    <property type="match status" value="1"/>
</dbReference>
<evidence type="ECO:0000259" key="10">
    <source>
        <dbReference type="PROSITE" id="PS50235"/>
    </source>
</evidence>
<comment type="similarity">
    <text evidence="2">Belongs to the peptidase C19 family.</text>
</comment>
<dbReference type="Pfam" id="PF00443">
    <property type="entry name" value="UCH"/>
    <property type="match status" value="1"/>
</dbReference>
<feature type="region of interest" description="Disordered" evidence="8">
    <location>
        <begin position="345"/>
        <end position="387"/>
    </location>
</feature>
<keyword evidence="9" id="KW-0812">Transmembrane</keyword>
<dbReference type="Proteomes" id="UP000193920">
    <property type="component" value="Unassembled WGS sequence"/>
</dbReference>
<evidence type="ECO:0000256" key="6">
    <source>
        <dbReference type="ARBA" id="ARBA00022801"/>
    </source>
</evidence>
<sequence>MLHGIENINQYINLYDIKRFMESMSENQVVKYSIGIISLILCIGIINYHYSNHDEDIKSRKRKRVKDRTRNVNNNEIPFFPPGLTNMGNTCFMNSVLQSLSSLPSFLIYLQYEQFIKLLITNKDDDNSISKSLVDVTAKLNNTKSGLRSFRPSDFHNSLTRGVSRRLTFYDQQDANELYSLLSSEITTEEEGLLNNRKTTSLFDFSFLQSVMNKTRTTSLDSNQGNVLYNGNLISNNKKQLKNRNSPFTGLIASKITCGICNHTTAIRHFVIDQITLIPPNNQSCTLESLLKSYVSPELITDKVCEYCSLIATIKSTENEIEKIKEKINIRKELLELKKEKDKHNKKEQLNFEGQGIEENEKKENEKKANKNKKSKKKSKANSSIKEIENSLKEEQEKLKNLEKSFVEFSNNIEEIPLDKIEYPKEIHPVRIVSKSTTKQVLIAKPPKILALHFQRSIHVSYSYSMRNNSPVKYPEYLNVRPWCTNTNKDNNIYFSANFNIMNPNDSKYYDSFYRLQSAVYHFGSHDYGHFIAYRRVRRGGSLSKELQAQIKELINKKETDYSKWEQLFKKPEYLVNDNPNKVLKSTNNNTIENKVNIETSSNTKNSELNDYQWFRISDSSVELIIDPELELFSNGSPYVYMLFYESLSEYNLSEKDKEKLIFEEKKKYKNLKNEIAINSMSNNNNNNRSNVINPFFLLNNTVTQNSNNSELKNRNVSVVDEDEVE</sequence>
<dbReference type="SUPFAM" id="SSF54001">
    <property type="entry name" value="Cysteine proteinases"/>
    <property type="match status" value="1"/>
</dbReference>
<dbReference type="EC" id="3.4.19.12" evidence="3"/>
<dbReference type="GO" id="GO:0016579">
    <property type="term" value="P:protein deubiquitination"/>
    <property type="evidence" value="ECO:0007669"/>
    <property type="project" value="InterPro"/>
</dbReference>
<dbReference type="PROSITE" id="PS50235">
    <property type="entry name" value="USP_3"/>
    <property type="match status" value="1"/>
</dbReference>
<evidence type="ECO:0000256" key="5">
    <source>
        <dbReference type="ARBA" id="ARBA00022786"/>
    </source>
</evidence>
<name>A0A1Y2C264_9FUNG</name>
<keyword evidence="9" id="KW-0472">Membrane</keyword>
<dbReference type="InterPro" id="IPR050164">
    <property type="entry name" value="Peptidase_C19"/>
</dbReference>
<reference evidence="11 12" key="1">
    <citation type="submission" date="2016-08" db="EMBL/GenBank/DDBJ databases">
        <title>A Parts List for Fungal Cellulosomes Revealed by Comparative Genomics.</title>
        <authorList>
            <consortium name="DOE Joint Genome Institute"/>
            <person name="Haitjema C.H."/>
            <person name="Gilmore S.P."/>
            <person name="Henske J.K."/>
            <person name="Solomon K.V."/>
            <person name="De Groot R."/>
            <person name="Kuo A."/>
            <person name="Mondo S.J."/>
            <person name="Salamov A.A."/>
            <person name="Labutti K."/>
            <person name="Zhao Z."/>
            <person name="Chiniquy J."/>
            <person name="Barry K."/>
            <person name="Brewer H.M."/>
            <person name="Purvine S.O."/>
            <person name="Wright A.T."/>
            <person name="Boxma B."/>
            <person name="Van Alen T."/>
            <person name="Hackstein J.H."/>
            <person name="Baker S.E."/>
            <person name="Grigoriev I.V."/>
            <person name="O'Malley M.A."/>
        </authorList>
    </citation>
    <scope>NUCLEOTIDE SEQUENCE [LARGE SCALE GENOMIC DNA]</scope>
    <source>
        <strain evidence="11 12">G1</strain>
    </source>
</reference>
<evidence type="ECO:0000256" key="2">
    <source>
        <dbReference type="ARBA" id="ARBA00009085"/>
    </source>
</evidence>
<evidence type="ECO:0000256" key="8">
    <source>
        <dbReference type="SAM" id="MobiDB-lite"/>
    </source>
</evidence>
<keyword evidence="12" id="KW-1185">Reference proteome</keyword>
<dbReference type="InterPro" id="IPR018200">
    <property type="entry name" value="USP_CS"/>
</dbReference>